<sequence length="133" mass="15612">MLKRDSLTAQMQQLSHTLAKVKRLILEDQEPKALEELLYTLAHYYGTAPQEILTIPMDQFTDRLRQQEYKAEELNMLAAFLDELAGLHDDWDTQKNLWAKVIQIYDLLEKEYHVLSFEHVARRNLLANAVLND</sequence>
<dbReference type="RefSeq" id="WP_345234368.1">
    <property type="nucleotide sequence ID" value="NZ_BAABIQ010000043.1"/>
</dbReference>
<gene>
    <name evidence="1" type="ORF">GCM10023231_37760</name>
</gene>
<evidence type="ECO:0008006" key="3">
    <source>
        <dbReference type="Google" id="ProtNLM"/>
    </source>
</evidence>
<dbReference type="EMBL" id="BAABIQ010000043">
    <property type="protein sequence ID" value="GAA4805053.1"/>
    <property type="molecule type" value="Genomic_DNA"/>
</dbReference>
<protein>
    <recommendedName>
        <fullName evidence="3">TerB family tellurite resistance protein</fullName>
    </recommendedName>
</protein>
<evidence type="ECO:0000313" key="2">
    <source>
        <dbReference type="Proteomes" id="UP001501411"/>
    </source>
</evidence>
<dbReference type="Proteomes" id="UP001501411">
    <property type="component" value="Unassembled WGS sequence"/>
</dbReference>
<proteinExistence type="predicted"/>
<evidence type="ECO:0000313" key="1">
    <source>
        <dbReference type="EMBL" id="GAA4805053.1"/>
    </source>
</evidence>
<reference evidence="2" key="1">
    <citation type="journal article" date="2019" name="Int. J. Syst. Evol. Microbiol.">
        <title>The Global Catalogue of Microorganisms (GCM) 10K type strain sequencing project: providing services to taxonomists for standard genome sequencing and annotation.</title>
        <authorList>
            <consortium name="The Broad Institute Genomics Platform"/>
            <consortium name="The Broad Institute Genome Sequencing Center for Infectious Disease"/>
            <person name="Wu L."/>
            <person name="Ma J."/>
        </authorList>
    </citation>
    <scope>NUCLEOTIDE SEQUENCE [LARGE SCALE GENOMIC DNA]</scope>
    <source>
        <strain evidence="2">JCM 18200</strain>
    </source>
</reference>
<keyword evidence="2" id="KW-1185">Reference proteome</keyword>
<accession>A0ABP9C4Y5</accession>
<comment type="caution">
    <text evidence="1">The sequence shown here is derived from an EMBL/GenBank/DDBJ whole genome shotgun (WGS) entry which is preliminary data.</text>
</comment>
<organism evidence="1 2">
    <name type="scientific">Olivibacter ginsenosidimutans</name>
    <dbReference type="NCBI Taxonomy" id="1176537"/>
    <lineage>
        <taxon>Bacteria</taxon>
        <taxon>Pseudomonadati</taxon>
        <taxon>Bacteroidota</taxon>
        <taxon>Sphingobacteriia</taxon>
        <taxon>Sphingobacteriales</taxon>
        <taxon>Sphingobacteriaceae</taxon>
        <taxon>Olivibacter</taxon>
    </lineage>
</organism>
<name>A0ABP9C4Y5_9SPHI</name>